<dbReference type="PANTHER" id="PTHR43124">
    <property type="entry name" value="PURINE EFFLUX PUMP PBUE"/>
    <property type="match status" value="1"/>
</dbReference>
<dbReference type="PANTHER" id="PTHR43124:SF3">
    <property type="entry name" value="CHLORAMPHENICOL EFFLUX PUMP RV0191"/>
    <property type="match status" value="1"/>
</dbReference>
<dbReference type="RefSeq" id="WP_068040474.1">
    <property type="nucleotide sequence ID" value="NZ_JAAXOO010000002.1"/>
</dbReference>
<dbReference type="InterPro" id="IPR020846">
    <property type="entry name" value="MFS_dom"/>
</dbReference>
<organism evidence="8 9">
    <name type="scientific">Nocardia speluncae</name>
    <dbReference type="NCBI Taxonomy" id="419477"/>
    <lineage>
        <taxon>Bacteria</taxon>
        <taxon>Bacillati</taxon>
        <taxon>Actinomycetota</taxon>
        <taxon>Actinomycetes</taxon>
        <taxon>Mycobacteriales</taxon>
        <taxon>Nocardiaceae</taxon>
        <taxon>Nocardia</taxon>
    </lineage>
</organism>
<evidence type="ECO:0000313" key="8">
    <source>
        <dbReference type="EMBL" id="NKY33087.1"/>
    </source>
</evidence>
<keyword evidence="3 6" id="KW-0812">Transmembrane</keyword>
<keyword evidence="4 6" id="KW-1133">Transmembrane helix</keyword>
<dbReference type="InterPro" id="IPR036259">
    <property type="entry name" value="MFS_trans_sf"/>
</dbReference>
<feature type="transmembrane region" description="Helical" evidence="6">
    <location>
        <begin position="28"/>
        <end position="50"/>
    </location>
</feature>
<feature type="transmembrane region" description="Helical" evidence="6">
    <location>
        <begin position="320"/>
        <end position="339"/>
    </location>
</feature>
<dbReference type="SUPFAM" id="SSF103473">
    <property type="entry name" value="MFS general substrate transporter"/>
    <property type="match status" value="1"/>
</dbReference>
<feature type="transmembrane region" description="Helical" evidence="6">
    <location>
        <begin position="178"/>
        <end position="202"/>
    </location>
</feature>
<keyword evidence="2" id="KW-1003">Cell membrane</keyword>
<reference evidence="8 9" key="1">
    <citation type="submission" date="2020-04" db="EMBL/GenBank/DDBJ databases">
        <title>MicrobeNet Type strains.</title>
        <authorList>
            <person name="Nicholson A.C."/>
        </authorList>
    </citation>
    <scope>NUCLEOTIDE SEQUENCE [LARGE SCALE GENOMIC DNA]</scope>
    <source>
        <strain evidence="8 9">DSM 45078</strain>
    </source>
</reference>
<feature type="transmembrane region" description="Helical" evidence="6">
    <location>
        <begin position="298"/>
        <end position="314"/>
    </location>
</feature>
<comment type="subcellular location">
    <subcellularLocation>
        <location evidence="1">Cell membrane</location>
        <topology evidence="1">Multi-pass membrane protein</topology>
    </subcellularLocation>
</comment>
<gene>
    <name evidence="8" type="ORF">HGA13_08395</name>
</gene>
<dbReference type="Proteomes" id="UP000565715">
    <property type="component" value="Unassembled WGS sequence"/>
</dbReference>
<dbReference type="PROSITE" id="PS50850">
    <property type="entry name" value="MFS"/>
    <property type="match status" value="1"/>
</dbReference>
<feature type="transmembrane region" description="Helical" evidence="6">
    <location>
        <begin position="62"/>
        <end position="84"/>
    </location>
</feature>
<feature type="transmembrane region" description="Helical" evidence="6">
    <location>
        <begin position="386"/>
        <end position="406"/>
    </location>
</feature>
<keyword evidence="5 6" id="KW-0472">Membrane</keyword>
<proteinExistence type="predicted"/>
<accession>A0A846XCF1</accession>
<feature type="domain" description="Major facilitator superfamily (MFS) profile" evidence="7">
    <location>
        <begin position="26"/>
        <end position="412"/>
    </location>
</feature>
<dbReference type="Pfam" id="PF07690">
    <property type="entry name" value="MFS_1"/>
    <property type="match status" value="1"/>
</dbReference>
<feature type="transmembrane region" description="Helical" evidence="6">
    <location>
        <begin position="115"/>
        <end position="138"/>
    </location>
</feature>
<dbReference type="EMBL" id="JAAXOO010000002">
    <property type="protein sequence ID" value="NKY33087.1"/>
    <property type="molecule type" value="Genomic_DNA"/>
</dbReference>
<dbReference type="InterPro" id="IPR011701">
    <property type="entry name" value="MFS"/>
</dbReference>
<evidence type="ECO:0000256" key="1">
    <source>
        <dbReference type="ARBA" id="ARBA00004651"/>
    </source>
</evidence>
<name>A0A846XCF1_9NOCA</name>
<evidence type="ECO:0000313" key="9">
    <source>
        <dbReference type="Proteomes" id="UP000565715"/>
    </source>
</evidence>
<evidence type="ECO:0000256" key="6">
    <source>
        <dbReference type="SAM" id="Phobius"/>
    </source>
</evidence>
<keyword evidence="9" id="KW-1185">Reference proteome</keyword>
<sequence length="419" mass="43334">MATESLSSEVEVAGGRAAVVRTPWGKHALASVLFFLLGSEMFVLSPLLPVLANEFGISTARAAMSVSAFALTYATVSPLVAALADRWTRRTTIVAGACVFVAGETLSALAPSYEFLIAGRVLAGAGAALMGPAVWSYVTETAAATQRGRAVSRVSAFFAAGQILGVPAGAVVADTVSWRWVFAAIAIAAAVATVLVGLALTGETRVPPRNRSPRRVLAASAGLWRNHDFTLVVSANFFAQAARYATYTFAGALLLHRFGFDTSRLGLVGAAVGFGSMIGALVAGYLVDLFHRRDHDQFILNIGYGSLMIVGLYAATSSTIAWVCVAGWVVTFAAGAAYVGTGQEYLTATMGDLRAPAVSWNNSALYAGTAAGTALLGTTAPGSTQFTVLAVSFAATAVLSSALVTLHHRTGRRVDGPCV</sequence>
<dbReference type="CDD" id="cd17324">
    <property type="entry name" value="MFS_NepI_like"/>
    <property type="match status" value="1"/>
</dbReference>
<protein>
    <submittedName>
        <fullName evidence="8">MFS transporter</fullName>
    </submittedName>
</protein>
<dbReference type="Gene3D" id="1.20.1250.20">
    <property type="entry name" value="MFS general substrate transporter like domains"/>
    <property type="match status" value="1"/>
</dbReference>
<comment type="caution">
    <text evidence="8">The sequence shown here is derived from an EMBL/GenBank/DDBJ whole genome shotgun (WGS) entry which is preliminary data.</text>
</comment>
<dbReference type="GO" id="GO:0022857">
    <property type="term" value="F:transmembrane transporter activity"/>
    <property type="evidence" value="ECO:0007669"/>
    <property type="project" value="InterPro"/>
</dbReference>
<dbReference type="AlphaFoldDB" id="A0A846XCF1"/>
<feature type="transmembrane region" description="Helical" evidence="6">
    <location>
        <begin position="265"/>
        <end position="286"/>
    </location>
</feature>
<feature type="transmembrane region" description="Helical" evidence="6">
    <location>
        <begin position="150"/>
        <end position="172"/>
    </location>
</feature>
<evidence type="ECO:0000256" key="3">
    <source>
        <dbReference type="ARBA" id="ARBA00022692"/>
    </source>
</evidence>
<feature type="transmembrane region" description="Helical" evidence="6">
    <location>
        <begin position="91"/>
        <end position="109"/>
    </location>
</feature>
<evidence type="ECO:0000256" key="4">
    <source>
        <dbReference type="ARBA" id="ARBA00022989"/>
    </source>
</evidence>
<dbReference type="InterPro" id="IPR050189">
    <property type="entry name" value="MFS_Efflux_Transporters"/>
</dbReference>
<evidence type="ECO:0000259" key="7">
    <source>
        <dbReference type="PROSITE" id="PS50850"/>
    </source>
</evidence>
<dbReference type="GO" id="GO:0005886">
    <property type="term" value="C:plasma membrane"/>
    <property type="evidence" value="ECO:0007669"/>
    <property type="project" value="UniProtKB-SubCell"/>
</dbReference>
<evidence type="ECO:0000256" key="5">
    <source>
        <dbReference type="ARBA" id="ARBA00023136"/>
    </source>
</evidence>
<evidence type="ECO:0000256" key="2">
    <source>
        <dbReference type="ARBA" id="ARBA00022475"/>
    </source>
</evidence>